<reference evidence="9 10" key="1">
    <citation type="journal article" date="2021" name="BMC Biol.">
        <title>Horizontally acquired antibacterial genes associated with adaptive radiation of ladybird beetles.</title>
        <authorList>
            <person name="Li H.S."/>
            <person name="Tang X.F."/>
            <person name="Huang Y.H."/>
            <person name="Xu Z.Y."/>
            <person name="Chen M.L."/>
            <person name="Du X.Y."/>
            <person name="Qiu B.Y."/>
            <person name="Chen P.T."/>
            <person name="Zhang W."/>
            <person name="Slipinski A."/>
            <person name="Escalona H.E."/>
            <person name="Waterhouse R.M."/>
            <person name="Zwick A."/>
            <person name="Pang H."/>
        </authorList>
    </citation>
    <scope>NUCLEOTIDE SEQUENCE [LARGE SCALE GENOMIC DNA]</scope>
    <source>
        <strain evidence="9">SYSU2018</strain>
    </source>
</reference>
<gene>
    <name evidence="9" type="ORF">HHI36_021839</name>
</gene>
<dbReference type="GO" id="GO:0006974">
    <property type="term" value="P:DNA damage response"/>
    <property type="evidence" value="ECO:0007669"/>
    <property type="project" value="UniProtKB-KW"/>
</dbReference>
<dbReference type="Gene3D" id="3.40.50.10190">
    <property type="entry name" value="BRCT domain"/>
    <property type="match status" value="6"/>
</dbReference>
<dbReference type="InterPro" id="IPR036420">
    <property type="entry name" value="BRCT_dom_sf"/>
</dbReference>
<dbReference type="CDD" id="cd17711">
    <property type="entry name" value="BRCT_PAXIP1_rpt3"/>
    <property type="match status" value="1"/>
</dbReference>
<dbReference type="CDD" id="cd17714">
    <property type="entry name" value="BRCT_PAXIP1_rpt1"/>
    <property type="match status" value="1"/>
</dbReference>
<keyword evidence="3" id="KW-0539">Nucleus</keyword>
<feature type="region of interest" description="Disordered" evidence="7">
    <location>
        <begin position="245"/>
        <end position="274"/>
    </location>
</feature>
<dbReference type="CDD" id="cd17710">
    <property type="entry name" value="BRCT_PAXIP1_rpt2"/>
    <property type="match status" value="1"/>
</dbReference>
<feature type="region of interest" description="Disordered" evidence="7">
    <location>
        <begin position="1626"/>
        <end position="1656"/>
    </location>
</feature>
<evidence type="ECO:0000256" key="1">
    <source>
        <dbReference type="ARBA" id="ARBA00004123"/>
    </source>
</evidence>
<evidence type="ECO:0000256" key="7">
    <source>
        <dbReference type="SAM" id="MobiDB-lite"/>
    </source>
</evidence>
<dbReference type="SMART" id="SM00292">
    <property type="entry name" value="BRCT"/>
    <property type="match status" value="5"/>
</dbReference>
<dbReference type="CDD" id="cd17730">
    <property type="entry name" value="BRCT_PAXIP1_rpt4"/>
    <property type="match status" value="1"/>
</dbReference>
<dbReference type="Pfam" id="PF12738">
    <property type="entry name" value="PTCB-BRCT"/>
    <property type="match status" value="1"/>
</dbReference>
<organism evidence="9 10">
    <name type="scientific">Cryptolaemus montrouzieri</name>
    <dbReference type="NCBI Taxonomy" id="559131"/>
    <lineage>
        <taxon>Eukaryota</taxon>
        <taxon>Metazoa</taxon>
        <taxon>Ecdysozoa</taxon>
        <taxon>Arthropoda</taxon>
        <taxon>Hexapoda</taxon>
        <taxon>Insecta</taxon>
        <taxon>Pterygota</taxon>
        <taxon>Neoptera</taxon>
        <taxon>Endopterygota</taxon>
        <taxon>Coleoptera</taxon>
        <taxon>Polyphaga</taxon>
        <taxon>Cucujiformia</taxon>
        <taxon>Coccinelloidea</taxon>
        <taxon>Coccinellidae</taxon>
        <taxon>Scymninae</taxon>
        <taxon>Scymnini</taxon>
        <taxon>Cryptolaemus</taxon>
    </lineage>
</organism>
<dbReference type="Pfam" id="PF16770">
    <property type="entry name" value="RTT107_BRCT_5"/>
    <property type="match status" value="1"/>
</dbReference>
<feature type="coiled-coil region" evidence="6">
    <location>
        <begin position="952"/>
        <end position="982"/>
    </location>
</feature>
<dbReference type="GO" id="GO:0005634">
    <property type="term" value="C:nucleus"/>
    <property type="evidence" value="ECO:0007669"/>
    <property type="project" value="UniProtKB-SubCell"/>
</dbReference>
<feature type="region of interest" description="Disordered" evidence="7">
    <location>
        <begin position="1186"/>
        <end position="1218"/>
    </location>
</feature>
<keyword evidence="10" id="KW-1185">Reference proteome</keyword>
<dbReference type="PROSITE" id="PS50172">
    <property type="entry name" value="BRCT"/>
    <property type="match status" value="5"/>
</dbReference>
<evidence type="ECO:0000313" key="10">
    <source>
        <dbReference type="Proteomes" id="UP001516400"/>
    </source>
</evidence>
<evidence type="ECO:0000313" key="9">
    <source>
        <dbReference type="EMBL" id="KAL3271355.1"/>
    </source>
</evidence>
<dbReference type="Pfam" id="PF16589">
    <property type="entry name" value="BRCT_2"/>
    <property type="match status" value="1"/>
</dbReference>
<feature type="compositionally biased region" description="Low complexity" evidence="7">
    <location>
        <begin position="247"/>
        <end position="274"/>
    </location>
</feature>
<evidence type="ECO:0000256" key="6">
    <source>
        <dbReference type="SAM" id="Coils"/>
    </source>
</evidence>
<comment type="caution">
    <text evidence="9">The sequence shown here is derived from an EMBL/GenBank/DDBJ whole genome shotgun (WGS) entry which is preliminary data.</text>
</comment>
<dbReference type="SUPFAM" id="SSF52113">
    <property type="entry name" value="BRCT domain"/>
    <property type="match status" value="4"/>
</dbReference>
<sequence>MCDLSEKFKNLEVSSELFKNVKFFVSGEVQEEIIELLTKGGADQSKYFSDFVTHLICGDNPEETDIIDATDVYEVPAVTPKWILISTKLNRLVNTKPYLFNRPYIFASKTFCLSKVKEDLETLWALITYNGGKVQLNFDQKCRFLVTVDTNTPKYEKALSLGPEKITIVTPDWIIECIRKMDIVQPDLFHPRLIDWPKPPQPIQHESTTAITGFEETENPRDDNGNDEVASSTQALLEKLKQRMPWNQPEQQQINQHQQQNQANAAANQTASNVSNQIQKTKEIVPPNVVAPSFQQKIQSEQVQTSQQSHLMNHQHIMQKLQMAQAQTSKASTFSNIPQQMTPEQQQMVQNALQQAQQNIHSQRINQQNLLNPPPQQQQQNILQSPQVNFPQQNIQSHINAQSVNSSQPNISPQQQQNTLQSPPPHQQQSPVSNQQSPRTVVHHPAQQSQQLQSQNLFQQNVGINRVINRPTLQQLRGQLGSTQLQQQLLQQQQQRLNQQQQQQQQQQQTSIQRTQLSLQQQQLLQLQLSQGQIDQARQLLQQNQQLGLSQNQTNQPTAIVQNQNQQILTSNQINNQHLGQNQLNQTLLQNRVSQLNQQKLAQNHQISQLLAQRQAQLNQRMNQQLNNDQLLQNQQISQPQLVTQQLNQNQQLNQGRLLNQNQAQLLQNQQLKLAQQNQQIIQTSINQTHQVGQNLMDHNTLTQVSSHNQLDHTQQLNQINQNIQQQHLAQNQNQINQAQIGGNQLAQALGQNHQLGQGLNQNQLNQGLGQNQQIGQGLNQNHQQINQVVNQNQLPQGNLGQNQQLLHQSLSQNQILNQNESLGQGQQMTQTQRLLQSQQLNPQITQTQPLNQVEPNQQILQNQQLNDSSRQQINIGLNHILNQQMNQNQLVAQQRLNQNQLINQQLNQLNQQLNQNQMGHQVNQIVGQQQQIPQSSVGQSQNQPFANIIQHQQLQNQQSQLQNQQNQLQNQQILNNQLGQVRQVVGGNQQVIQQQFTQNQQFAQTQQQDGNNQNQGQGQQGFQQQLLLNQQNQFNQQPQGQPGIQQNQPVRPHLQQQIWAQQQAQGQVQLPRQTLNIQQGQRIQWTPGQPGSGPQRQYIQLDAQTHNQLQKMPPEQQALFVQKLQQKQRQLLLKQAQQRGGGHILIRGSVPPGLSPQQQMAWLQQQAKNQGLVIPNNLQQQTISSTTLNQPSGPAGPSAGPSNIPQTPGLSPIQQNADPNQMKLKQLRLQQFPLQRDQIQKTAAIQQPPQPNVIRPMGQPTAEAPVAIQDPAVGQSPLIVNPKTKTALANMLSIRLQSGGTSVGGAQETIPEPSAAGTLRLMTAQHNASLNANNRPLDLIAMQQRRVINGPNGEIIRPPIPQPLPATPQSEPPQLQFSPRATVPVQHRPGPFYGHNPNLKLPPDLYLLGCIFVVVEVDDYLDEQMPNWMEKIEKHGGEVEKQYCNRVTHVLCETQRHGVVMQALRDCKRCVTLYWFADIMKKKQLLPPWTALHVPTIYLDTTPCSKHLISLSGFTGQDRGRIKQMIHYTGAKYTRYFSKHNTLLIAAKQEGPKYNHAKKWGTPVVNIQWLTDVMLGNFVAMNQMENIVYQQYSDPPNFSFDPKICPNLMHGWKMPINISQETYERVKRSASPAPSLPKKAKQPKTERMDEDNSDDNVPVNHQYNILFSNVPNSSAELSEIVIKLGGSVTNDHHTCTHLVMETLNRTNKMLFCIPRGVPILPKQWLLDSRAANKFVDETNYVFPDIEKFNKEFDCDLQSLLKIENRNQLFEGKSFWVTPSVFPNERVVVDLIESCGGIVERIRRSAAQIEVTNQTAPHSYFIVTHEDDIHLTADLLRNKKEKIKYICNTELIFHAVMSQKIEVEPWAIKVIL</sequence>
<proteinExistence type="predicted"/>
<name>A0ABD2MYT2_9CUCU</name>
<feature type="domain" description="BRCT" evidence="8">
    <location>
        <begin position="1663"/>
        <end position="1743"/>
    </location>
</feature>
<evidence type="ECO:0000256" key="4">
    <source>
        <dbReference type="ARBA" id="ARBA00023858"/>
    </source>
</evidence>
<evidence type="ECO:0000256" key="2">
    <source>
        <dbReference type="ARBA" id="ARBA00022763"/>
    </source>
</evidence>
<dbReference type="Pfam" id="PF00533">
    <property type="entry name" value="BRCT"/>
    <property type="match status" value="3"/>
</dbReference>
<evidence type="ECO:0000259" key="8">
    <source>
        <dbReference type="PROSITE" id="PS50172"/>
    </source>
</evidence>
<keyword evidence="2" id="KW-0227">DNA damage</keyword>
<feature type="compositionally biased region" description="Low complexity" evidence="7">
    <location>
        <begin position="1192"/>
        <end position="1203"/>
    </location>
</feature>
<feature type="region of interest" description="Disordered" evidence="7">
    <location>
        <begin position="1035"/>
        <end position="1056"/>
    </location>
</feature>
<dbReference type="CDD" id="cd17744">
    <property type="entry name" value="BRCT_MDC1_rpt1"/>
    <property type="match status" value="1"/>
</dbReference>
<evidence type="ECO:0000256" key="5">
    <source>
        <dbReference type="ARBA" id="ARBA00030146"/>
    </source>
</evidence>
<feature type="compositionally biased region" description="Polar residues" evidence="7">
    <location>
        <begin position="1204"/>
        <end position="1218"/>
    </location>
</feature>
<protein>
    <recommendedName>
        <fullName evidence="4">PAX-interacting protein 1</fullName>
    </recommendedName>
    <alternativeName>
        <fullName evidence="5">PAX transactivation activation domain-interacting protein</fullName>
    </alternativeName>
</protein>
<dbReference type="EMBL" id="JABFTP020000042">
    <property type="protein sequence ID" value="KAL3271355.1"/>
    <property type="molecule type" value="Genomic_DNA"/>
</dbReference>
<feature type="domain" description="BRCT" evidence="8">
    <location>
        <begin position="1403"/>
        <end position="1488"/>
    </location>
</feature>
<feature type="domain" description="BRCT" evidence="8">
    <location>
        <begin position="101"/>
        <end position="191"/>
    </location>
</feature>
<dbReference type="PANTHER" id="PTHR23196">
    <property type="entry name" value="PAX TRANSCRIPTION ACTIVATION DOMAIN INTERACTING PROTEIN"/>
    <property type="match status" value="1"/>
</dbReference>
<keyword evidence="6" id="KW-0175">Coiled coil</keyword>
<feature type="domain" description="BRCT" evidence="8">
    <location>
        <begin position="1510"/>
        <end position="1575"/>
    </location>
</feature>
<comment type="subcellular location">
    <subcellularLocation>
        <location evidence="1">Nucleus</location>
    </subcellularLocation>
</comment>
<accession>A0ABD2MYT2</accession>
<feature type="region of interest" description="Disordered" evidence="7">
    <location>
        <begin position="402"/>
        <end position="452"/>
    </location>
</feature>
<feature type="compositionally biased region" description="Low complexity" evidence="7">
    <location>
        <begin position="427"/>
        <end position="438"/>
    </location>
</feature>
<dbReference type="InterPro" id="IPR001357">
    <property type="entry name" value="BRCT_dom"/>
</dbReference>
<feature type="compositionally biased region" description="Low complexity" evidence="7">
    <location>
        <begin position="402"/>
        <end position="418"/>
    </location>
</feature>
<feature type="coiled-coil region" evidence="6">
    <location>
        <begin position="482"/>
        <end position="510"/>
    </location>
</feature>
<dbReference type="PANTHER" id="PTHR23196:SF1">
    <property type="entry name" value="PAX-INTERACTING PROTEIN 1"/>
    <property type="match status" value="1"/>
</dbReference>
<dbReference type="Proteomes" id="UP001516400">
    <property type="component" value="Unassembled WGS sequence"/>
</dbReference>
<evidence type="ECO:0000256" key="3">
    <source>
        <dbReference type="ARBA" id="ARBA00023242"/>
    </source>
</evidence>
<feature type="compositionally biased region" description="Low complexity" evidence="7">
    <location>
        <begin position="1035"/>
        <end position="1049"/>
    </location>
</feature>
<dbReference type="InterPro" id="IPR051579">
    <property type="entry name" value="DDR_Transcriptional_Reg"/>
</dbReference>
<feature type="domain" description="BRCT" evidence="8">
    <location>
        <begin position="13"/>
        <end position="100"/>
    </location>
</feature>